<feature type="domain" description="Glycosyl hydrolase family 98 putative carbohydrate-binding module" evidence="2">
    <location>
        <begin position="50"/>
        <end position="200"/>
    </location>
</feature>
<accession>A0A9W5TV56</accession>
<evidence type="ECO:0000256" key="1">
    <source>
        <dbReference type="SAM" id="MobiDB-lite"/>
    </source>
</evidence>
<reference evidence="3" key="1">
    <citation type="journal article" date="2014" name="Int. J. Syst. Evol. Microbiol.">
        <title>Complete genome sequence of Corynebacterium casei LMG S-19264T (=DSM 44701T), isolated from a smear-ripened cheese.</title>
        <authorList>
            <consortium name="US DOE Joint Genome Institute (JGI-PGF)"/>
            <person name="Walter F."/>
            <person name="Albersmeier A."/>
            <person name="Kalinowski J."/>
            <person name="Ruckert C."/>
        </authorList>
    </citation>
    <scope>NUCLEOTIDE SEQUENCE</scope>
    <source>
        <strain evidence="3">CGMCC 1.15454</strain>
    </source>
</reference>
<dbReference type="Pfam" id="PF08305">
    <property type="entry name" value="NPCBM"/>
    <property type="match status" value="1"/>
</dbReference>
<dbReference type="InterPro" id="IPR004843">
    <property type="entry name" value="Calcineurin-like_PHP"/>
</dbReference>
<dbReference type="SUPFAM" id="SSF49785">
    <property type="entry name" value="Galactose-binding domain-like"/>
    <property type="match status" value="1"/>
</dbReference>
<dbReference type="RefSeq" id="WP_188724696.1">
    <property type="nucleotide sequence ID" value="NZ_BMJD01000003.1"/>
</dbReference>
<dbReference type="PANTHER" id="PTHR43143">
    <property type="entry name" value="METALLOPHOSPHOESTERASE, CALCINEURIN SUPERFAMILY"/>
    <property type="match status" value="1"/>
</dbReference>
<sequence length="665" mass="73793">MGAKNINKIIILSFALTFMLLCGITLNAAISHAAKDTKDSSRTDKLSDPPTTSSWLSDLEPIKAENGWGPVELDSSNGESGEGDGNILTLNGVTYDKGLGVHAPSKVSYYLGGNATRFISDIGVDDEISANGSQTYGTVEFQVLADGEKVYESGVMNPTSNTKHIDLDIKGVDLLELVVTDAGDRTAGDHADWAHARITVGDDPGTIPELKLKGDDPLTINIGEDYVDPGVKAYDEQDGDLTDQVVVEHDINTSIPRPYEVTYSVTNSSGFTATVKRKVLVVDNTANEGLNLAFSVISDFQLTVGNSGSSGPKITNALQDLYSINPNSDAMVVNGDMVNDGRTESYDKVNEYMNSSPHPDNLFYTIGNHEFFKNDGNAPSIARFLDFAGVDNVYYERMVKGYPFIVLGSESWGPVGSPTKDSADLSEKQLQWLEKALEKHDDSNKPIFVYLHNPLPYSFTGTDIEYYQRSILQDKQLREILSQYPQVIFFSGHTHHDLHIPGLFVKDGFYMATSGSVYNTYGLDGHGNEIIIDHDGSQGLYVQVYDDKVVIKGRDFAKKEWIDEYHHEVPIEDATAPVENATDLKKLVEQYEEGGEFSGDNTAHMLKLHMKAVKRYEDQEKVEKILKHLKGFEKLLDQYREKQWISEKAYDVLKLSTEMLIKKWQ</sequence>
<dbReference type="Pfam" id="PF16403">
    <property type="entry name" value="Bact_surface_Ig-like"/>
    <property type="match status" value="1"/>
</dbReference>
<dbReference type="Pfam" id="PF00149">
    <property type="entry name" value="Metallophos"/>
    <property type="match status" value="1"/>
</dbReference>
<organism evidence="3 4">
    <name type="scientific">Lentibacillus populi</name>
    <dbReference type="NCBI Taxonomy" id="1827502"/>
    <lineage>
        <taxon>Bacteria</taxon>
        <taxon>Bacillati</taxon>
        <taxon>Bacillota</taxon>
        <taxon>Bacilli</taxon>
        <taxon>Bacillales</taxon>
        <taxon>Bacillaceae</taxon>
        <taxon>Lentibacillus</taxon>
    </lineage>
</organism>
<protein>
    <recommendedName>
        <fullName evidence="2">Glycosyl hydrolase family 98 putative carbohydrate-binding module domain-containing protein</fullName>
    </recommendedName>
</protein>
<name>A0A9W5TV56_9BACI</name>
<dbReference type="GO" id="GO:0016787">
    <property type="term" value="F:hydrolase activity"/>
    <property type="evidence" value="ECO:0007669"/>
    <property type="project" value="InterPro"/>
</dbReference>
<proteinExistence type="predicted"/>
<dbReference type="Gene3D" id="2.60.120.1060">
    <property type="entry name" value="NPCBM/NEW2 domain"/>
    <property type="match status" value="1"/>
</dbReference>
<dbReference type="InterPro" id="IPR008979">
    <property type="entry name" value="Galactose-bd-like_sf"/>
</dbReference>
<dbReference type="InterPro" id="IPR054470">
    <property type="entry name" value="FIMAH_dom"/>
</dbReference>
<evidence type="ECO:0000313" key="4">
    <source>
        <dbReference type="Proteomes" id="UP000621492"/>
    </source>
</evidence>
<dbReference type="InterPro" id="IPR013783">
    <property type="entry name" value="Ig-like_fold"/>
</dbReference>
<dbReference type="Gene3D" id="2.60.40.10">
    <property type="entry name" value="Immunoglobulins"/>
    <property type="match status" value="1"/>
</dbReference>
<dbReference type="Gene3D" id="3.60.21.10">
    <property type="match status" value="1"/>
</dbReference>
<feature type="region of interest" description="Disordered" evidence="1">
    <location>
        <begin position="37"/>
        <end position="59"/>
    </location>
</feature>
<dbReference type="SMART" id="SM00776">
    <property type="entry name" value="NPCBM"/>
    <property type="match status" value="1"/>
</dbReference>
<dbReference type="InterPro" id="IPR013222">
    <property type="entry name" value="Glyco_hyd_98_carb-bd"/>
</dbReference>
<reference evidence="3" key="2">
    <citation type="submission" date="2020-09" db="EMBL/GenBank/DDBJ databases">
        <authorList>
            <person name="Sun Q."/>
            <person name="Zhou Y."/>
        </authorList>
    </citation>
    <scope>NUCLEOTIDE SEQUENCE</scope>
    <source>
        <strain evidence="3">CGMCC 1.15454</strain>
    </source>
</reference>
<keyword evidence="4" id="KW-1185">Reference proteome</keyword>
<dbReference type="InterPro" id="IPR032179">
    <property type="entry name" value="Cry22Aa_Ig-like"/>
</dbReference>
<gene>
    <name evidence="3" type="ORF">GCM10011409_07710</name>
</gene>
<dbReference type="PANTHER" id="PTHR43143:SF1">
    <property type="entry name" value="SERINE_THREONINE-PROTEIN PHOSPHATASE CPPED1"/>
    <property type="match status" value="1"/>
</dbReference>
<feature type="compositionally biased region" description="Basic and acidic residues" evidence="1">
    <location>
        <begin position="37"/>
        <end position="47"/>
    </location>
</feature>
<dbReference type="EMBL" id="BMJD01000003">
    <property type="protein sequence ID" value="GGB32747.1"/>
    <property type="molecule type" value="Genomic_DNA"/>
</dbReference>
<dbReference type="SUPFAM" id="SSF56300">
    <property type="entry name" value="Metallo-dependent phosphatases"/>
    <property type="match status" value="1"/>
</dbReference>
<evidence type="ECO:0000259" key="2">
    <source>
        <dbReference type="SMART" id="SM00776"/>
    </source>
</evidence>
<dbReference type="Pfam" id="PF22888">
    <property type="entry name" value="FIMAH"/>
    <property type="match status" value="1"/>
</dbReference>
<dbReference type="InterPro" id="IPR029052">
    <property type="entry name" value="Metallo-depent_PP-like"/>
</dbReference>
<dbReference type="InterPro" id="IPR038637">
    <property type="entry name" value="NPCBM_sf"/>
</dbReference>
<dbReference type="AlphaFoldDB" id="A0A9W5TV56"/>
<dbReference type="InterPro" id="IPR051918">
    <property type="entry name" value="STPP_CPPED1"/>
</dbReference>
<comment type="caution">
    <text evidence="3">The sequence shown here is derived from an EMBL/GenBank/DDBJ whole genome shotgun (WGS) entry which is preliminary data.</text>
</comment>
<dbReference type="Proteomes" id="UP000621492">
    <property type="component" value="Unassembled WGS sequence"/>
</dbReference>
<evidence type="ECO:0000313" key="3">
    <source>
        <dbReference type="EMBL" id="GGB32747.1"/>
    </source>
</evidence>